<feature type="domain" description="HTH marR-type" evidence="4">
    <location>
        <begin position="8"/>
        <end position="142"/>
    </location>
</feature>
<dbReference type="SMART" id="SM00347">
    <property type="entry name" value="HTH_MARR"/>
    <property type="match status" value="1"/>
</dbReference>
<keyword evidence="1" id="KW-0805">Transcription regulation</keyword>
<dbReference type="GO" id="GO:0003700">
    <property type="term" value="F:DNA-binding transcription factor activity"/>
    <property type="evidence" value="ECO:0007669"/>
    <property type="project" value="InterPro"/>
</dbReference>
<organism evidence="5">
    <name type="scientific">bioreactor metagenome</name>
    <dbReference type="NCBI Taxonomy" id="1076179"/>
    <lineage>
        <taxon>unclassified sequences</taxon>
        <taxon>metagenomes</taxon>
        <taxon>ecological metagenomes</taxon>
    </lineage>
</organism>
<dbReference type="SMART" id="SM00529">
    <property type="entry name" value="HTH_DTXR"/>
    <property type="match status" value="1"/>
</dbReference>
<dbReference type="InterPro" id="IPR022689">
    <property type="entry name" value="Iron_dep_repressor"/>
</dbReference>
<comment type="caution">
    <text evidence="5">The sequence shown here is derived from an EMBL/GenBank/DDBJ whole genome shotgun (WGS) entry which is preliminary data.</text>
</comment>
<sequence>MLKKELMPGALLHELMRARHHAVQTELAARGLGDLGAPMIIFALRHRARAGEPAVQRDLAETLRVSPATVAISLKSLERGGYVEKQADPDDARRKRIALTKKGDAAVETCMEAMHTVDKQMFAGISPEEVERFTRFVQRLRSNLEEKRCCQHWQEGGHRHV</sequence>
<evidence type="ECO:0000256" key="1">
    <source>
        <dbReference type="ARBA" id="ARBA00023015"/>
    </source>
</evidence>
<dbReference type="PROSITE" id="PS50995">
    <property type="entry name" value="HTH_MARR_2"/>
    <property type="match status" value="1"/>
</dbReference>
<proteinExistence type="predicted"/>
<dbReference type="Pfam" id="PF12802">
    <property type="entry name" value="MarR_2"/>
    <property type="match status" value="1"/>
</dbReference>
<keyword evidence="3" id="KW-0804">Transcription</keyword>
<dbReference type="PANTHER" id="PTHR42756:SF1">
    <property type="entry name" value="TRANSCRIPTIONAL REPRESSOR OF EMRAB OPERON"/>
    <property type="match status" value="1"/>
</dbReference>
<dbReference type="InterPro" id="IPR036388">
    <property type="entry name" value="WH-like_DNA-bd_sf"/>
</dbReference>
<dbReference type="GO" id="GO:0046914">
    <property type="term" value="F:transition metal ion binding"/>
    <property type="evidence" value="ECO:0007669"/>
    <property type="project" value="InterPro"/>
</dbReference>
<gene>
    <name evidence="5" type="primary">slyA_31</name>
    <name evidence="5" type="ORF">SDC9_110599</name>
</gene>
<reference evidence="5" key="1">
    <citation type="submission" date="2019-08" db="EMBL/GenBank/DDBJ databases">
        <authorList>
            <person name="Kucharzyk K."/>
            <person name="Murdoch R.W."/>
            <person name="Higgins S."/>
            <person name="Loffler F."/>
        </authorList>
    </citation>
    <scope>NUCLEOTIDE SEQUENCE</scope>
</reference>
<dbReference type="EMBL" id="VSSQ01019566">
    <property type="protein sequence ID" value="MPM63717.1"/>
    <property type="molecule type" value="Genomic_DNA"/>
</dbReference>
<dbReference type="SUPFAM" id="SSF46785">
    <property type="entry name" value="Winged helix' DNA-binding domain"/>
    <property type="match status" value="1"/>
</dbReference>
<protein>
    <submittedName>
        <fullName evidence="5">Transcriptional regulator SlyA</fullName>
    </submittedName>
</protein>
<evidence type="ECO:0000256" key="2">
    <source>
        <dbReference type="ARBA" id="ARBA00023125"/>
    </source>
</evidence>
<evidence type="ECO:0000313" key="5">
    <source>
        <dbReference type="EMBL" id="MPM63717.1"/>
    </source>
</evidence>
<accession>A0A645BEF9</accession>
<dbReference type="AlphaFoldDB" id="A0A645BEF9"/>
<dbReference type="PANTHER" id="PTHR42756">
    <property type="entry name" value="TRANSCRIPTIONAL REGULATOR, MARR"/>
    <property type="match status" value="1"/>
</dbReference>
<dbReference type="GO" id="GO:0003677">
    <property type="term" value="F:DNA binding"/>
    <property type="evidence" value="ECO:0007669"/>
    <property type="project" value="UniProtKB-KW"/>
</dbReference>
<keyword evidence="2" id="KW-0238">DNA-binding</keyword>
<evidence type="ECO:0000259" key="4">
    <source>
        <dbReference type="PROSITE" id="PS50995"/>
    </source>
</evidence>
<dbReference type="InterPro" id="IPR000835">
    <property type="entry name" value="HTH_MarR-typ"/>
</dbReference>
<name>A0A645BEF9_9ZZZZ</name>
<dbReference type="InterPro" id="IPR036390">
    <property type="entry name" value="WH_DNA-bd_sf"/>
</dbReference>
<dbReference type="PRINTS" id="PR00598">
    <property type="entry name" value="HTHMARR"/>
</dbReference>
<dbReference type="Gene3D" id="1.10.10.10">
    <property type="entry name" value="Winged helix-like DNA-binding domain superfamily/Winged helix DNA-binding domain"/>
    <property type="match status" value="1"/>
</dbReference>
<evidence type="ECO:0000256" key="3">
    <source>
        <dbReference type="ARBA" id="ARBA00023163"/>
    </source>
</evidence>